<keyword evidence="5" id="KW-0472">Membrane</keyword>
<organism evidence="10 11">
    <name type="scientific">Candidatus Fokinia solitaria</name>
    <dbReference type="NCBI Taxonomy" id="1802984"/>
    <lineage>
        <taxon>Bacteria</taxon>
        <taxon>Pseudomonadati</taxon>
        <taxon>Pseudomonadota</taxon>
        <taxon>Alphaproteobacteria</taxon>
        <taxon>Rickettsiales</taxon>
        <taxon>Candidatus Midichloriaceae</taxon>
        <taxon>Candidatus Fokinia</taxon>
    </lineage>
</organism>
<evidence type="ECO:0000256" key="6">
    <source>
        <dbReference type="ARBA" id="ARBA00023186"/>
    </source>
</evidence>
<evidence type="ECO:0000256" key="4">
    <source>
        <dbReference type="ARBA" id="ARBA00022989"/>
    </source>
</evidence>
<dbReference type="Gene3D" id="1.10.4030.10">
    <property type="entry name" value="Porin chaperone SurA, peptide-binding domain"/>
    <property type="match status" value="1"/>
</dbReference>
<dbReference type="KEGG" id="fso:Fsol_00326"/>
<evidence type="ECO:0000256" key="1">
    <source>
        <dbReference type="ARBA" id="ARBA00004401"/>
    </source>
</evidence>
<keyword evidence="3" id="KW-0812">Transmembrane</keyword>
<evidence type="ECO:0000259" key="9">
    <source>
        <dbReference type="PROSITE" id="PS50198"/>
    </source>
</evidence>
<comment type="similarity">
    <text evidence="7">Belongs to the PpiD chaperone family.</text>
</comment>
<dbReference type="InterPro" id="IPR027304">
    <property type="entry name" value="Trigger_fact/SurA_dom_sf"/>
</dbReference>
<evidence type="ECO:0000256" key="2">
    <source>
        <dbReference type="ARBA" id="ARBA00022475"/>
    </source>
</evidence>
<protein>
    <submittedName>
        <fullName evidence="10">Peptidyl-prolyl cis-trans isomerase D</fullName>
    </submittedName>
</protein>
<dbReference type="InterPro" id="IPR052029">
    <property type="entry name" value="PpiD_chaperone"/>
</dbReference>
<evidence type="ECO:0000256" key="5">
    <source>
        <dbReference type="ARBA" id="ARBA00023136"/>
    </source>
</evidence>
<keyword evidence="4" id="KW-1133">Transmembrane helix</keyword>
<comment type="subcellular location">
    <subcellularLocation>
        <location evidence="1">Cell membrane</location>
        <topology evidence="1">Single-pass type II membrane protein</topology>
    </subcellularLocation>
</comment>
<feature type="domain" description="PpiC" evidence="9">
    <location>
        <begin position="215"/>
        <end position="347"/>
    </location>
</feature>
<gene>
    <name evidence="10" type="ORF">Fsol_00326</name>
</gene>
<dbReference type="PROSITE" id="PS50198">
    <property type="entry name" value="PPIC_PPIASE_2"/>
    <property type="match status" value="1"/>
</dbReference>
<dbReference type="PANTHER" id="PTHR47529">
    <property type="entry name" value="PEPTIDYL-PROLYL CIS-TRANS ISOMERASE D"/>
    <property type="match status" value="1"/>
</dbReference>
<keyword evidence="8 10" id="KW-0413">Isomerase</keyword>
<dbReference type="EMBL" id="CP025989">
    <property type="protein sequence ID" value="AWD33124.1"/>
    <property type="molecule type" value="Genomic_DNA"/>
</dbReference>
<dbReference type="PANTHER" id="PTHR47529:SF1">
    <property type="entry name" value="PERIPLASMIC CHAPERONE PPID"/>
    <property type="match status" value="1"/>
</dbReference>
<evidence type="ECO:0000313" key="10">
    <source>
        <dbReference type="EMBL" id="AWD33124.1"/>
    </source>
</evidence>
<dbReference type="Pfam" id="PF13145">
    <property type="entry name" value="Rotamase_2"/>
    <property type="match status" value="1"/>
</dbReference>
<dbReference type="AlphaFoldDB" id="A0A2U8BRZ5"/>
<dbReference type="SUPFAM" id="SSF109998">
    <property type="entry name" value="Triger factor/SurA peptide-binding domain-like"/>
    <property type="match status" value="1"/>
</dbReference>
<keyword evidence="8" id="KW-0697">Rotamase</keyword>
<dbReference type="Proteomes" id="UP000244519">
    <property type="component" value="Chromosome"/>
</dbReference>
<accession>A0A2U8BRZ5</accession>
<evidence type="ECO:0000313" key="11">
    <source>
        <dbReference type="Proteomes" id="UP000244519"/>
    </source>
</evidence>
<dbReference type="InterPro" id="IPR000297">
    <property type="entry name" value="PPIase_PpiC"/>
</dbReference>
<keyword evidence="2" id="KW-1003">Cell membrane</keyword>
<proteinExistence type="inferred from homology"/>
<dbReference type="GO" id="GO:0005886">
    <property type="term" value="C:plasma membrane"/>
    <property type="evidence" value="ECO:0007669"/>
    <property type="project" value="UniProtKB-SubCell"/>
</dbReference>
<dbReference type="GO" id="GO:0003755">
    <property type="term" value="F:peptidyl-prolyl cis-trans isomerase activity"/>
    <property type="evidence" value="ECO:0007669"/>
    <property type="project" value="UniProtKB-KW"/>
</dbReference>
<keyword evidence="6" id="KW-0143">Chaperone</keyword>
<evidence type="ECO:0000256" key="3">
    <source>
        <dbReference type="ARBA" id="ARBA00022692"/>
    </source>
</evidence>
<reference evidence="10 11" key="1">
    <citation type="journal article" date="2018" name="Genome Biol. Evol.">
        <title>The Genome Sequence of "Candidatus Fokinia solitaria": Insights on Reductive Evolution in Rickettsiales.</title>
        <authorList>
            <person name="Floriano A.M."/>
            <person name="Castelli M."/>
            <person name="Krenek S."/>
            <person name="Berendonk T.U."/>
            <person name="Bazzocchi C."/>
            <person name="Petroni G."/>
            <person name="Sassera D."/>
        </authorList>
    </citation>
    <scope>NUCLEOTIDE SEQUENCE [LARGE SCALE GENOMIC DNA]</scope>
    <source>
        <strain evidence="10">Rio ETE_ALG 3VII</strain>
    </source>
</reference>
<sequence>MHNGNSKTMFKRISNKSILQIFLLLGVISMCAGDLIISHLKSSKSTTIKVGNAVITEQDIKIAMHKLADKMLGYPAETIRVMTIKTLIEETMLSEEANQIGLVVSDKMLKKELSKIKDFTEEGKFNVLKYKETLKQYNIPEEKFIDKMKNEILKKQLLRFFEYTIVPQETVDMLTPALVNTKTIQLYKYKIPEIQITEEEIAKFINEMKVDTNIPERRKVEYILIESSEIPTDKITHAEIEEFYNQNKEMFFVAEKRDIAQIVFKDYDSALKAYDDIRLKPAISIAELKKKYTASLLLDAAPLLEKVNKETFEQYQILNEKLFSSSVNEYIGPFSTPIGWHIFLIQKIYQAQYEDINSPAVITKAAEAIRKNKQLIAIDKISEELENSQLSDLTSISKRYNKQIKFDVLTQKTPNKIVEEVLLSEIQNFNAVKTYQLVTDQEVADAAFQLKNNKAVDIIEIVNDDAHKTIYVIRVSDIMRAKRLSFEEIKKIADKIIRKYKRLAFGIEKISPFHACIQGNISNLYYQKRLNSSSATIQEIHSKCLQQSDIKSSITKQKIIIDKLDNQTNIDNTIVESLQHLSVPEPVTKLVLCAENEICFASLESIRYPSIQSYNLIQTSEFYSKVKHMYDSIIYYEYLAHLRQKYGIKNYTTY</sequence>
<evidence type="ECO:0000256" key="8">
    <source>
        <dbReference type="PROSITE-ProRule" id="PRU00278"/>
    </source>
</evidence>
<keyword evidence="11" id="KW-1185">Reference proteome</keyword>
<evidence type="ECO:0000256" key="7">
    <source>
        <dbReference type="ARBA" id="ARBA00038408"/>
    </source>
</evidence>
<dbReference type="Pfam" id="PF13624">
    <property type="entry name" value="SurA_N_3"/>
    <property type="match status" value="1"/>
</dbReference>
<name>A0A2U8BRZ5_9RICK</name>